<dbReference type="EMBL" id="PGOL01002613">
    <property type="protein sequence ID" value="PKI46460.1"/>
    <property type="molecule type" value="Genomic_DNA"/>
</dbReference>
<dbReference type="AlphaFoldDB" id="A0A2I0IRZ9"/>
<protein>
    <submittedName>
        <fullName evidence="1">Uncharacterized protein</fullName>
    </submittedName>
</protein>
<proteinExistence type="predicted"/>
<comment type="caution">
    <text evidence="1">The sequence shown here is derived from an EMBL/GenBank/DDBJ whole genome shotgun (WGS) entry which is preliminary data.</text>
</comment>
<evidence type="ECO:0000313" key="2">
    <source>
        <dbReference type="Proteomes" id="UP000233551"/>
    </source>
</evidence>
<gene>
    <name evidence="1" type="ORF">CRG98_033158</name>
</gene>
<evidence type="ECO:0000313" key="1">
    <source>
        <dbReference type="EMBL" id="PKI46460.1"/>
    </source>
</evidence>
<keyword evidence="2" id="KW-1185">Reference proteome</keyword>
<name>A0A2I0IRZ9_PUNGR</name>
<organism evidence="1 2">
    <name type="scientific">Punica granatum</name>
    <name type="common">Pomegranate</name>
    <dbReference type="NCBI Taxonomy" id="22663"/>
    <lineage>
        <taxon>Eukaryota</taxon>
        <taxon>Viridiplantae</taxon>
        <taxon>Streptophyta</taxon>
        <taxon>Embryophyta</taxon>
        <taxon>Tracheophyta</taxon>
        <taxon>Spermatophyta</taxon>
        <taxon>Magnoliopsida</taxon>
        <taxon>eudicotyledons</taxon>
        <taxon>Gunneridae</taxon>
        <taxon>Pentapetalae</taxon>
        <taxon>rosids</taxon>
        <taxon>malvids</taxon>
        <taxon>Myrtales</taxon>
        <taxon>Lythraceae</taxon>
        <taxon>Punica</taxon>
    </lineage>
</organism>
<accession>A0A2I0IRZ9</accession>
<dbReference type="Proteomes" id="UP000233551">
    <property type="component" value="Unassembled WGS sequence"/>
</dbReference>
<reference evidence="1 2" key="1">
    <citation type="submission" date="2017-11" db="EMBL/GenBank/DDBJ databases">
        <title>De-novo sequencing of pomegranate (Punica granatum L.) genome.</title>
        <authorList>
            <person name="Akparov Z."/>
            <person name="Amiraslanov A."/>
            <person name="Hajiyeva S."/>
            <person name="Abbasov M."/>
            <person name="Kaur K."/>
            <person name="Hamwieh A."/>
            <person name="Solovyev V."/>
            <person name="Salamov A."/>
            <person name="Braich B."/>
            <person name="Kosarev P."/>
            <person name="Mahmoud A."/>
            <person name="Hajiyev E."/>
            <person name="Babayeva S."/>
            <person name="Izzatullayeva V."/>
            <person name="Mammadov A."/>
            <person name="Mammadov A."/>
            <person name="Sharifova S."/>
            <person name="Ojaghi J."/>
            <person name="Eynullazada K."/>
            <person name="Bayramov B."/>
            <person name="Abdulazimova A."/>
            <person name="Shahmuradov I."/>
        </authorList>
    </citation>
    <scope>NUCLEOTIDE SEQUENCE [LARGE SCALE GENOMIC DNA]</scope>
    <source>
        <strain evidence="2">cv. AG2017</strain>
        <tissue evidence="1">Leaf</tissue>
    </source>
</reference>
<sequence length="108" mass="11768">MPVPVVTSRATAQFNLDKSLEHSRENALLAPKCPTGLNEPSQGLPYGDDQVPTDLVHAHGRSRRSCKESDGDGLSRLMILRKPEVQSHIFPLMSEEIVAKTESDSGMG</sequence>